<dbReference type="PANTHER" id="PTHR47290">
    <property type="entry name" value="RING FINGER PROTEIN"/>
    <property type="match status" value="1"/>
</dbReference>
<feature type="compositionally biased region" description="Low complexity" evidence="1">
    <location>
        <begin position="101"/>
        <end position="112"/>
    </location>
</feature>
<dbReference type="Proteomes" id="UP001630127">
    <property type="component" value="Unassembled WGS sequence"/>
</dbReference>
<gene>
    <name evidence="2" type="ORF">ACH5RR_035418</name>
</gene>
<reference evidence="2 3" key="1">
    <citation type="submission" date="2024-11" db="EMBL/GenBank/DDBJ databases">
        <title>A near-complete genome assembly of Cinchona calisaya.</title>
        <authorList>
            <person name="Lian D.C."/>
            <person name="Zhao X.W."/>
            <person name="Wei L."/>
        </authorList>
    </citation>
    <scope>NUCLEOTIDE SEQUENCE [LARGE SCALE GENOMIC DNA]</scope>
    <source>
        <tissue evidence="2">Nenye</tissue>
    </source>
</reference>
<name>A0ABD2Y040_9GENT</name>
<evidence type="ECO:0000313" key="3">
    <source>
        <dbReference type="Proteomes" id="UP001630127"/>
    </source>
</evidence>
<accession>A0ABD2Y040</accession>
<evidence type="ECO:0000256" key="1">
    <source>
        <dbReference type="SAM" id="MobiDB-lite"/>
    </source>
</evidence>
<dbReference type="EMBL" id="JBJUIK010000015">
    <property type="protein sequence ID" value="KAL3500969.1"/>
    <property type="molecule type" value="Genomic_DNA"/>
</dbReference>
<evidence type="ECO:0000313" key="2">
    <source>
        <dbReference type="EMBL" id="KAL3500969.1"/>
    </source>
</evidence>
<proteinExistence type="predicted"/>
<keyword evidence="3" id="KW-1185">Reference proteome</keyword>
<comment type="caution">
    <text evidence="2">The sequence shown here is derived from an EMBL/GenBank/DDBJ whole genome shotgun (WGS) entry which is preliminary data.</text>
</comment>
<sequence>MTMINPDQNISKQHCYGGNYYYCYYNYSEGSYYGVMRSHRLEGYGCSEELAAPPPTYTNCLLLGSDLVVVGGQMAEDQDESRTTGDHYETTSVVNEAEAAASAMSSKDAAAANQEEDDPGWLQLSIGTGLTATAAAHNKQQQQEEDQRRRGGGRMIEFDLLPAAAAASTSSSSEQLQLLRAPYSMFQQHLPPPPRPPLTTANYNNNTSLLLQQPTTFPLHHQEINWANFRPVPITTLTSAPFSSTTSTSLMPPGSYFSRPFQLHAGLGSLATARPAGTDFRVIDPPRRPHSGIWFMLQAAQHQPKQPFLPQISKSFLRIKDGGMTIRLVMKYLVNKLKLENESEVEIRCRGQQLQPFLTLQHVRDSIWSPSDVVTLLPDSSATHQIMLLHYARSA</sequence>
<protein>
    <submittedName>
        <fullName evidence="2">Uncharacterized protein</fullName>
    </submittedName>
</protein>
<dbReference type="PANTHER" id="PTHR47290:SF4">
    <property type="entry name" value="RING FINGER PROTEIN"/>
    <property type="match status" value="1"/>
</dbReference>
<dbReference type="Gene3D" id="3.10.20.90">
    <property type="entry name" value="Phosphatidylinositol 3-kinase Catalytic Subunit, Chain A, domain 1"/>
    <property type="match status" value="1"/>
</dbReference>
<dbReference type="AlphaFoldDB" id="A0ABD2Y040"/>
<dbReference type="InterPro" id="IPR044171">
    <property type="entry name" value="LAX2-like"/>
</dbReference>
<feature type="region of interest" description="Disordered" evidence="1">
    <location>
        <begin position="101"/>
        <end position="123"/>
    </location>
</feature>
<organism evidence="2 3">
    <name type="scientific">Cinchona calisaya</name>
    <dbReference type="NCBI Taxonomy" id="153742"/>
    <lineage>
        <taxon>Eukaryota</taxon>
        <taxon>Viridiplantae</taxon>
        <taxon>Streptophyta</taxon>
        <taxon>Embryophyta</taxon>
        <taxon>Tracheophyta</taxon>
        <taxon>Spermatophyta</taxon>
        <taxon>Magnoliopsida</taxon>
        <taxon>eudicotyledons</taxon>
        <taxon>Gunneridae</taxon>
        <taxon>Pentapetalae</taxon>
        <taxon>asterids</taxon>
        <taxon>lamiids</taxon>
        <taxon>Gentianales</taxon>
        <taxon>Rubiaceae</taxon>
        <taxon>Cinchonoideae</taxon>
        <taxon>Cinchoneae</taxon>
        <taxon>Cinchona</taxon>
    </lineage>
</organism>